<evidence type="ECO:0000256" key="11">
    <source>
        <dbReference type="SAM" id="Phobius"/>
    </source>
</evidence>
<evidence type="ECO:0000256" key="10">
    <source>
        <dbReference type="PROSITE-ProRule" id="PRU00284"/>
    </source>
</evidence>
<dbReference type="RefSeq" id="WP_198877616.1">
    <property type="nucleotide sequence ID" value="NZ_JAEKMH010000004.1"/>
</dbReference>
<dbReference type="FunFam" id="1.10.287.950:FF:000001">
    <property type="entry name" value="Methyl-accepting chemotaxis sensory transducer"/>
    <property type="match status" value="1"/>
</dbReference>
<evidence type="ECO:0000256" key="5">
    <source>
        <dbReference type="ARBA" id="ARBA00022741"/>
    </source>
</evidence>
<evidence type="ECO:0000256" key="3">
    <source>
        <dbReference type="ARBA" id="ARBA00022553"/>
    </source>
</evidence>
<evidence type="ECO:0000256" key="7">
    <source>
        <dbReference type="ARBA" id="ARBA00022840"/>
    </source>
</evidence>
<dbReference type="InterPro" id="IPR004089">
    <property type="entry name" value="MCPsignal_dom"/>
</dbReference>
<dbReference type="GO" id="GO:0016020">
    <property type="term" value="C:membrane"/>
    <property type="evidence" value="ECO:0007669"/>
    <property type="project" value="UniProtKB-SubCell"/>
</dbReference>
<keyword evidence="7" id="KW-0067">ATP-binding</keyword>
<keyword evidence="5" id="KW-0547">Nucleotide-binding</keyword>
<evidence type="ECO:0000259" key="15">
    <source>
        <dbReference type="PROSITE" id="PS50885"/>
    </source>
</evidence>
<dbReference type="Pfam" id="PF17201">
    <property type="entry name" value="Cache_3-Cache_2"/>
    <property type="match status" value="1"/>
</dbReference>
<dbReference type="EMBL" id="JAEKMH010000004">
    <property type="protein sequence ID" value="MBJ3786429.1"/>
    <property type="molecule type" value="Genomic_DNA"/>
</dbReference>
<organism evidence="16 17">
    <name type="scientific">Devosia sediminis</name>
    <dbReference type="NCBI Taxonomy" id="2798801"/>
    <lineage>
        <taxon>Bacteria</taxon>
        <taxon>Pseudomonadati</taxon>
        <taxon>Pseudomonadota</taxon>
        <taxon>Alphaproteobacteria</taxon>
        <taxon>Hyphomicrobiales</taxon>
        <taxon>Devosiaceae</taxon>
        <taxon>Devosia</taxon>
    </lineage>
</organism>
<evidence type="ECO:0000259" key="14">
    <source>
        <dbReference type="PROSITE" id="PS50113"/>
    </source>
</evidence>
<comment type="subcellular location">
    <subcellularLocation>
        <location evidence="1">Membrane</location>
    </subcellularLocation>
</comment>
<dbReference type="SMART" id="SM00304">
    <property type="entry name" value="HAMP"/>
    <property type="match status" value="2"/>
</dbReference>
<dbReference type="SUPFAM" id="SSF158472">
    <property type="entry name" value="HAMP domain-like"/>
    <property type="match status" value="1"/>
</dbReference>
<dbReference type="InterPro" id="IPR000700">
    <property type="entry name" value="PAS-assoc_C"/>
</dbReference>
<dbReference type="InterPro" id="IPR000014">
    <property type="entry name" value="PAS"/>
</dbReference>
<dbReference type="InterPro" id="IPR033462">
    <property type="entry name" value="Cache_3-Cache_2"/>
</dbReference>
<dbReference type="SUPFAM" id="SSF103190">
    <property type="entry name" value="Sensory domain-like"/>
    <property type="match status" value="1"/>
</dbReference>
<dbReference type="CDD" id="cd00130">
    <property type="entry name" value="PAS"/>
    <property type="match status" value="1"/>
</dbReference>
<feature type="transmembrane region" description="Helical" evidence="11">
    <location>
        <begin position="192"/>
        <end position="221"/>
    </location>
</feature>
<keyword evidence="11" id="KW-0472">Membrane</keyword>
<dbReference type="NCBIfam" id="TIGR00229">
    <property type="entry name" value="sensory_box"/>
    <property type="match status" value="1"/>
</dbReference>
<comment type="similarity">
    <text evidence="9">Belongs to the methyl-accepting chemotaxis (MCP) protein family.</text>
</comment>
<evidence type="ECO:0000256" key="4">
    <source>
        <dbReference type="ARBA" id="ARBA00022679"/>
    </source>
</evidence>
<keyword evidence="3" id="KW-0597">Phosphoprotein</keyword>
<dbReference type="Proteomes" id="UP000602124">
    <property type="component" value="Unassembled WGS sequence"/>
</dbReference>
<dbReference type="SUPFAM" id="SSF55785">
    <property type="entry name" value="PYP-like sensor domain (PAS domain)"/>
    <property type="match status" value="1"/>
</dbReference>
<name>A0A934ITE6_9HYPH</name>
<dbReference type="InterPro" id="IPR003660">
    <property type="entry name" value="HAMP_dom"/>
</dbReference>
<evidence type="ECO:0000313" key="17">
    <source>
        <dbReference type="Proteomes" id="UP000602124"/>
    </source>
</evidence>
<evidence type="ECO:0000256" key="2">
    <source>
        <dbReference type="ARBA" id="ARBA00022500"/>
    </source>
</evidence>
<evidence type="ECO:0000256" key="8">
    <source>
        <dbReference type="ARBA" id="ARBA00023012"/>
    </source>
</evidence>
<keyword evidence="11" id="KW-0812">Transmembrane</keyword>
<evidence type="ECO:0000259" key="12">
    <source>
        <dbReference type="PROSITE" id="PS50111"/>
    </source>
</evidence>
<evidence type="ECO:0000259" key="13">
    <source>
        <dbReference type="PROSITE" id="PS50112"/>
    </source>
</evidence>
<feature type="transmembrane region" description="Helical" evidence="11">
    <location>
        <begin position="12"/>
        <end position="35"/>
    </location>
</feature>
<keyword evidence="4" id="KW-0808">Transferase</keyword>
<dbReference type="PROSITE" id="PS50111">
    <property type="entry name" value="CHEMOTAXIS_TRANSDUC_2"/>
    <property type="match status" value="1"/>
</dbReference>
<dbReference type="InterPro" id="IPR004090">
    <property type="entry name" value="Chemotax_Me-accpt_rcpt"/>
</dbReference>
<dbReference type="Pfam" id="PF00015">
    <property type="entry name" value="MCPsignal"/>
    <property type="match status" value="1"/>
</dbReference>
<dbReference type="AlphaFoldDB" id="A0A934ITE6"/>
<dbReference type="InterPro" id="IPR013655">
    <property type="entry name" value="PAS_fold_3"/>
</dbReference>
<accession>A0A934ITE6</accession>
<evidence type="ECO:0000256" key="6">
    <source>
        <dbReference type="ARBA" id="ARBA00022777"/>
    </source>
</evidence>
<keyword evidence="8" id="KW-0902">Two-component regulatory system</keyword>
<reference evidence="16" key="1">
    <citation type="submission" date="2020-12" db="EMBL/GenBank/DDBJ databases">
        <title>Devosia sp. MSA67 isolated from Mo River.</title>
        <authorList>
            <person name="Ma F."/>
            <person name="Zi Z."/>
        </authorList>
    </citation>
    <scope>NUCLEOTIDE SEQUENCE</scope>
    <source>
        <strain evidence="16">MSA67</strain>
    </source>
</reference>
<dbReference type="GO" id="GO:0005524">
    <property type="term" value="F:ATP binding"/>
    <property type="evidence" value="ECO:0007669"/>
    <property type="project" value="UniProtKB-KW"/>
</dbReference>
<dbReference type="PRINTS" id="PR00260">
    <property type="entry name" value="CHEMTRNSDUCR"/>
</dbReference>
<proteinExistence type="inferred from homology"/>
<dbReference type="Pfam" id="PF00672">
    <property type="entry name" value="HAMP"/>
    <property type="match status" value="1"/>
</dbReference>
<protein>
    <submittedName>
        <fullName evidence="16">Cache 3/Cache 2 fusion domain-containing protein</fullName>
    </submittedName>
</protein>
<dbReference type="Gene3D" id="3.30.450.20">
    <property type="entry name" value="PAS domain"/>
    <property type="match status" value="1"/>
</dbReference>
<dbReference type="CDD" id="cd11386">
    <property type="entry name" value="MCP_signal"/>
    <property type="match status" value="1"/>
</dbReference>
<sequence>MGSILRNMRLTFAISSMTIGAITLAILAVLGGLYFSLGASVARDEQQALTDTTRIAAQILQVNLPSLEVGLDEAGNVASLSARSMPRFRTHDVIDAVARVAGQDVAVYVYDTETSPDMVVGSTSLLDPSGERRLNDNLAAGHPVFDALVANQPVQSEATIDGVTYLLDYRPVATADGVVIGALMVAVDRGPLVAVLASTMTVLGAVALAGLLVTGLLALVVSRKLMRPIPQLAGVMESLADGKLDAEVPYQTQRNEIGAMARALEVFRANAVEKAALDAQARQHLAEAADHTGQLQAISRSQIVVEFDLHGVVLAANDNFLALLGYRLEDIVGRPNAQFLFDADPASASYRQFWTDLSEGAFKSGEYRRRTRSGQEVWIQSTFTPIFDTDGVPYKVVQFATDVTARKASVAAIGAGLKQLAEGDLSTTIERPFPPEFEDLRLALNGTVQRFADVVGQLRTTSRSLRTASGELLSGANDLSERTTRQAATIEETSAAMEELAATVASNAGMAEDAAGKAETVSSVAAESGAVMGEATGAMERITQSSAKISNIIGMIDDIAFQTNLLALNASVEAARAGDAGKGFAVVAVEVRRLAQSAAQASAEVKALVEKSAEEVRGGSSLVSAAGDRLRAMLDAVRENSDLVRAIARASREQAASIEEVNTAVRTLDQMTQHNAALVEETNAVIAQTEGQTQALDRIVDVFVLGEADAAPAPAVPSGRRAA</sequence>
<dbReference type="SUPFAM" id="SSF58104">
    <property type="entry name" value="Methyl-accepting chemotaxis protein (MCP) signaling domain"/>
    <property type="match status" value="1"/>
</dbReference>
<dbReference type="Gene3D" id="1.10.8.500">
    <property type="entry name" value="HAMP domain in histidine kinase"/>
    <property type="match status" value="1"/>
</dbReference>
<dbReference type="PROSITE" id="PS50112">
    <property type="entry name" value="PAS"/>
    <property type="match status" value="1"/>
</dbReference>
<dbReference type="PROSITE" id="PS50885">
    <property type="entry name" value="HAMP"/>
    <property type="match status" value="2"/>
</dbReference>
<feature type="domain" description="PAS" evidence="13">
    <location>
        <begin position="304"/>
        <end position="334"/>
    </location>
</feature>
<feature type="domain" description="Methyl-accepting transducer" evidence="12">
    <location>
        <begin position="461"/>
        <end position="690"/>
    </location>
</feature>
<dbReference type="InterPro" id="IPR051310">
    <property type="entry name" value="MCP_chemotaxis"/>
</dbReference>
<feature type="domain" description="HAMP" evidence="15">
    <location>
        <begin position="410"/>
        <end position="456"/>
    </location>
</feature>
<gene>
    <name evidence="16" type="ORF">JEQ47_17015</name>
</gene>
<evidence type="ECO:0000313" key="16">
    <source>
        <dbReference type="EMBL" id="MBJ3786429.1"/>
    </source>
</evidence>
<feature type="domain" description="HAMP" evidence="15">
    <location>
        <begin position="223"/>
        <end position="276"/>
    </location>
</feature>
<dbReference type="PANTHER" id="PTHR43531">
    <property type="entry name" value="PROTEIN ICFG"/>
    <property type="match status" value="1"/>
</dbReference>
<dbReference type="GO" id="GO:0004888">
    <property type="term" value="F:transmembrane signaling receptor activity"/>
    <property type="evidence" value="ECO:0007669"/>
    <property type="project" value="InterPro"/>
</dbReference>
<dbReference type="PANTHER" id="PTHR43531:SF11">
    <property type="entry name" value="METHYL-ACCEPTING CHEMOTAXIS PROTEIN 3"/>
    <property type="match status" value="1"/>
</dbReference>
<dbReference type="InterPro" id="IPR029151">
    <property type="entry name" value="Sensor-like_sf"/>
</dbReference>
<dbReference type="CDD" id="cd06225">
    <property type="entry name" value="HAMP"/>
    <property type="match status" value="1"/>
</dbReference>
<feature type="domain" description="PAC" evidence="14">
    <location>
        <begin position="363"/>
        <end position="415"/>
    </location>
</feature>
<dbReference type="GO" id="GO:0006935">
    <property type="term" value="P:chemotaxis"/>
    <property type="evidence" value="ECO:0007669"/>
    <property type="project" value="UniProtKB-KW"/>
</dbReference>
<dbReference type="SMART" id="SM00283">
    <property type="entry name" value="MA"/>
    <property type="match status" value="1"/>
</dbReference>
<evidence type="ECO:0000256" key="1">
    <source>
        <dbReference type="ARBA" id="ARBA00004370"/>
    </source>
</evidence>
<keyword evidence="2" id="KW-0145">Chemotaxis</keyword>
<keyword evidence="11" id="KW-1133">Transmembrane helix</keyword>
<dbReference type="Pfam" id="PF08447">
    <property type="entry name" value="PAS_3"/>
    <property type="match status" value="1"/>
</dbReference>
<dbReference type="InterPro" id="IPR035965">
    <property type="entry name" value="PAS-like_dom_sf"/>
</dbReference>
<keyword evidence="10" id="KW-0807">Transducer</keyword>
<dbReference type="PROSITE" id="PS50113">
    <property type="entry name" value="PAC"/>
    <property type="match status" value="1"/>
</dbReference>
<dbReference type="GO" id="GO:0016301">
    <property type="term" value="F:kinase activity"/>
    <property type="evidence" value="ECO:0007669"/>
    <property type="project" value="UniProtKB-KW"/>
</dbReference>
<keyword evidence="17" id="KW-1185">Reference proteome</keyword>
<dbReference type="GO" id="GO:0000160">
    <property type="term" value="P:phosphorelay signal transduction system"/>
    <property type="evidence" value="ECO:0007669"/>
    <property type="project" value="UniProtKB-KW"/>
</dbReference>
<dbReference type="InterPro" id="IPR001610">
    <property type="entry name" value="PAC"/>
</dbReference>
<dbReference type="Gene3D" id="1.10.287.950">
    <property type="entry name" value="Methyl-accepting chemotaxis protein"/>
    <property type="match status" value="1"/>
</dbReference>
<comment type="caution">
    <text evidence="16">The sequence shown here is derived from an EMBL/GenBank/DDBJ whole genome shotgun (WGS) entry which is preliminary data.</text>
</comment>
<keyword evidence="6" id="KW-0418">Kinase</keyword>
<evidence type="ECO:0000256" key="9">
    <source>
        <dbReference type="ARBA" id="ARBA00029447"/>
    </source>
</evidence>
<dbReference type="SMART" id="SM00086">
    <property type="entry name" value="PAC"/>
    <property type="match status" value="1"/>
</dbReference>